<accession>Q5D8N5</accession>
<keyword evidence="1" id="KW-0472">Membrane</keyword>
<dbReference type="SUPFAM" id="SSF81321">
    <property type="entry name" value="Family A G protein-coupled receptor-like"/>
    <property type="match status" value="1"/>
</dbReference>
<keyword evidence="1" id="KW-0812">Transmembrane</keyword>
<dbReference type="Gene3D" id="1.20.1070.10">
    <property type="entry name" value="Rhodopsin 7-helix transmembrane proteins"/>
    <property type="match status" value="1"/>
</dbReference>
<feature type="transmembrane region" description="Helical" evidence="1">
    <location>
        <begin position="83"/>
        <end position="102"/>
    </location>
</feature>
<evidence type="ECO:0000256" key="1">
    <source>
        <dbReference type="SAM" id="Phobius"/>
    </source>
</evidence>
<feature type="transmembrane region" description="Helical" evidence="1">
    <location>
        <begin position="45"/>
        <end position="63"/>
    </location>
</feature>
<dbReference type="EMBL" id="AY816089">
    <property type="protein sequence ID" value="AAW27821.1"/>
    <property type="molecule type" value="mRNA"/>
</dbReference>
<proteinExistence type="evidence at transcript level"/>
<reference evidence="2" key="2">
    <citation type="journal article" date="2006" name="PLoS Pathog.">
        <title>New perspectives on host-parasite interplay by comparative transcriptomic and proteomic analyses of Schistosoma japonicum.</title>
        <authorList>
            <person name="Liu F."/>
            <person name="Lu J."/>
            <person name="Hu W."/>
            <person name="Wang S.Y."/>
            <person name="Cui S.J."/>
            <person name="Chi M."/>
            <person name="Yan Q."/>
            <person name="Wang X.R."/>
            <person name="Song H.D."/>
            <person name="Xu X.N."/>
            <person name="Wang J.J."/>
            <person name="Zhang X.L."/>
            <person name="Zhang X."/>
            <person name="Wang Z.Q."/>
            <person name="Xue C.L."/>
            <person name="Brindley P.J."/>
            <person name="McManus D.P."/>
            <person name="Yang P.Y."/>
            <person name="Feng Z."/>
            <person name="Chen Z."/>
            <person name="Han Z.G."/>
        </authorList>
    </citation>
    <scope>NUCLEOTIDE SEQUENCE</scope>
</reference>
<organism evidence="2">
    <name type="scientific">Schistosoma japonicum</name>
    <name type="common">Blood fluke</name>
    <dbReference type="NCBI Taxonomy" id="6182"/>
    <lineage>
        <taxon>Eukaryota</taxon>
        <taxon>Metazoa</taxon>
        <taxon>Spiralia</taxon>
        <taxon>Lophotrochozoa</taxon>
        <taxon>Platyhelminthes</taxon>
        <taxon>Trematoda</taxon>
        <taxon>Digenea</taxon>
        <taxon>Strigeidida</taxon>
        <taxon>Schistosomatoidea</taxon>
        <taxon>Schistosomatidae</taxon>
        <taxon>Schistosoma</taxon>
    </lineage>
</organism>
<name>Q5D8N5_SCHJA</name>
<evidence type="ECO:0000313" key="2">
    <source>
        <dbReference type="EMBL" id="AAW27821.1"/>
    </source>
</evidence>
<reference evidence="2" key="1">
    <citation type="submission" date="2004-11" db="EMBL/GenBank/DDBJ databases">
        <title>The full-length cDNA sequences of Schistosoma japonicum genes.</title>
        <authorList>
            <person name="Han Z."/>
        </authorList>
    </citation>
    <scope>NUCLEOTIDE SEQUENCE</scope>
</reference>
<keyword evidence="1" id="KW-1133">Transmembrane helix</keyword>
<protein>
    <submittedName>
        <fullName evidence="2">SJCHGC07888 protein</fullName>
    </submittedName>
</protein>
<dbReference type="AlphaFoldDB" id="Q5D8N5"/>
<sequence>MEIETNQTNLKNNINNNNNQIVLQRNSNGLTKDLIERPAPSGDKLMFTVCITFFILETPAFFSKILNPYLEQDYPLIDLTLSVIANLLIYLDSTLNAFIYMASNPLFRKIAREECIQYRDRLICCKKSKNVPLTRMTRLLDTESNMASINS</sequence>